<dbReference type="EMBL" id="CAJOBJ010001670">
    <property type="protein sequence ID" value="CAF3890579.1"/>
    <property type="molecule type" value="Genomic_DNA"/>
</dbReference>
<dbReference type="Proteomes" id="UP000681967">
    <property type="component" value="Unassembled WGS sequence"/>
</dbReference>
<dbReference type="Proteomes" id="UP000663855">
    <property type="component" value="Unassembled WGS sequence"/>
</dbReference>
<dbReference type="PANTHER" id="PTHR12197:SF251">
    <property type="entry name" value="EG:BACR7C10.4 PROTEIN"/>
    <property type="match status" value="1"/>
</dbReference>
<keyword evidence="1" id="KW-0479">Metal-binding</keyword>
<dbReference type="InterPro" id="IPR002893">
    <property type="entry name" value="Znf_MYND"/>
</dbReference>
<evidence type="ECO:0000313" key="6">
    <source>
        <dbReference type="EMBL" id="CAF0970679.1"/>
    </source>
</evidence>
<accession>A0A814EKI9</accession>
<dbReference type="AlphaFoldDB" id="A0A814EKI9"/>
<dbReference type="InterPro" id="IPR050869">
    <property type="entry name" value="H3K4_H4K5_MeTrfase"/>
</dbReference>
<evidence type="ECO:0000256" key="1">
    <source>
        <dbReference type="ARBA" id="ARBA00022723"/>
    </source>
</evidence>
<dbReference type="EMBL" id="CAJNOV010000057">
    <property type="protein sequence ID" value="CAF0970679.1"/>
    <property type="molecule type" value="Genomic_DNA"/>
</dbReference>
<dbReference type="Gene3D" id="6.10.140.2220">
    <property type="match status" value="1"/>
</dbReference>
<dbReference type="OrthoDB" id="265717at2759"/>
<dbReference type="Proteomes" id="UP000676336">
    <property type="component" value="Unassembled WGS sequence"/>
</dbReference>
<evidence type="ECO:0000256" key="3">
    <source>
        <dbReference type="ARBA" id="ARBA00022833"/>
    </source>
</evidence>
<dbReference type="Proteomes" id="UP000663824">
    <property type="component" value="Unassembled WGS sequence"/>
</dbReference>
<evidence type="ECO:0000313" key="8">
    <source>
        <dbReference type="EMBL" id="CAF1920364.1"/>
    </source>
</evidence>
<keyword evidence="2 4" id="KW-0863">Zinc-finger</keyword>
<dbReference type="SUPFAM" id="SSF144232">
    <property type="entry name" value="HIT/MYND zinc finger-like"/>
    <property type="match status" value="1"/>
</dbReference>
<gene>
    <name evidence="9" type="ORF">BYL167_LOCUS7418</name>
    <name evidence="6" type="ORF">CJN711_LOCUS854</name>
    <name evidence="11" type="ORF">GIL414_LOCUS6025</name>
    <name evidence="7" type="ORF">KQP761_LOCUS25959</name>
    <name evidence="8" type="ORF">MBJ925_LOCUS1914</name>
    <name evidence="10" type="ORF">SMN809_LOCUS5619</name>
</gene>
<dbReference type="Gene3D" id="2.170.270.10">
    <property type="entry name" value="SET domain"/>
    <property type="match status" value="1"/>
</dbReference>
<evidence type="ECO:0000313" key="11">
    <source>
        <dbReference type="EMBL" id="CAF3890579.1"/>
    </source>
</evidence>
<dbReference type="EMBL" id="CAJNRE010000125">
    <property type="protein sequence ID" value="CAF1920364.1"/>
    <property type="molecule type" value="Genomic_DNA"/>
</dbReference>
<evidence type="ECO:0000313" key="9">
    <source>
        <dbReference type="EMBL" id="CAF3880434.1"/>
    </source>
</evidence>
<dbReference type="GO" id="GO:0008270">
    <property type="term" value="F:zinc ion binding"/>
    <property type="evidence" value="ECO:0007669"/>
    <property type="project" value="UniProtKB-KW"/>
</dbReference>
<dbReference type="EMBL" id="CAJOBH010001921">
    <property type="protein sequence ID" value="CAF3880434.1"/>
    <property type="molecule type" value="Genomic_DNA"/>
</dbReference>
<dbReference type="PROSITE" id="PS01360">
    <property type="entry name" value="ZF_MYND_1"/>
    <property type="match status" value="1"/>
</dbReference>
<evidence type="ECO:0000256" key="2">
    <source>
        <dbReference type="ARBA" id="ARBA00022771"/>
    </source>
</evidence>
<name>A0A814EKI9_9BILA</name>
<evidence type="ECO:0000259" key="5">
    <source>
        <dbReference type="PROSITE" id="PS50865"/>
    </source>
</evidence>
<protein>
    <recommendedName>
        <fullName evidence="5">MYND-type domain-containing protein</fullName>
    </recommendedName>
</protein>
<dbReference type="EMBL" id="CAJOBI010001437">
    <property type="protein sequence ID" value="CAF3881224.1"/>
    <property type="molecule type" value="Genomic_DNA"/>
</dbReference>
<dbReference type="InterPro" id="IPR046341">
    <property type="entry name" value="SET_dom_sf"/>
</dbReference>
<comment type="caution">
    <text evidence="6">The sequence shown here is derived from an EMBL/GenBank/DDBJ whole genome shotgun (WGS) entry which is preliminary data.</text>
</comment>
<dbReference type="Proteomes" id="UP000663834">
    <property type="component" value="Unassembled WGS sequence"/>
</dbReference>
<dbReference type="GO" id="GO:0005634">
    <property type="term" value="C:nucleus"/>
    <property type="evidence" value="ECO:0007669"/>
    <property type="project" value="TreeGrafter"/>
</dbReference>
<dbReference type="PANTHER" id="PTHR12197">
    <property type="entry name" value="HISTONE-LYSINE N-METHYLTRANSFERASE SMYD"/>
    <property type="match status" value="1"/>
</dbReference>
<evidence type="ECO:0000313" key="10">
    <source>
        <dbReference type="EMBL" id="CAF3881224.1"/>
    </source>
</evidence>
<dbReference type="EMBL" id="CAJNOW010014147">
    <property type="protein sequence ID" value="CAF1629780.1"/>
    <property type="molecule type" value="Genomic_DNA"/>
</dbReference>
<dbReference type="PROSITE" id="PS50865">
    <property type="entry name" value="ZF_MYND_2"/>
    <property type="match status" value="1"/>
</dbReference>
<feature type="domain" description="MYND-type" evidence="5">
    <location>
        <begin position="22"/>
        <end position="58"/>
    </location>
</feature>
<evidence type="ECO:0000313" key="7">
    <source>
        <dbReference type="EMBL" id="CAF1629780.1"/>
    </source>
</evidence>
<evidence type="ECO:0000256" key="4">
    <source>
        <dbReference type="PROSITE-ProRule" id="PRU00134"/>
    </source>
</evidence>
<dbReference type="Pfam" id="PF01753">
    <property type="entry name" value="zf-MYND"/>
    <property type="match status" value="1"/>
</dbReference>
<sequence>MVIFTEAPYIAALKEEFLTNRCSSCFKSSRNKCSNCRIIVYCNDQCRINDQIYHKFECEYYKNKSEKLKFEETVIARMVLRVIIRLNLDGGQPSIDLCSNLPDRIHRRSWFDLIGHRDEIPYSGRHWNLWLKTINQIKLLVQDQFDNIDLLEIFGKILINRFRVAFHENPFNERISIGWAIYLTVSCFNHSCQPDLLQCSYDINMRLKFNHSNRTIPETTVEFNKLTVSYRHQNDFRLKNPSSYVPTRKQRRNFINFFFFNCHCIYCSNDLRNRYAESSTNRLCNQCGDFLVLEKNFNDSMNSILVCLGRNKCSQYDKILDRINISCIDNTEETIEICEDKLSNIEQLLHPQSILLLQQREKVFFAYQKLLNENNLNKNQLTNYINRAIQLGELLMKQYDIHLQHSSIYPKIFLTDLANLCESVGKEDQAKQLYLKALHLWRQDYQAHIDYKDFYLKL</sequence>
<dbReference type="Proteomes" id="UP000681720">
    <property type="component" value="Unassembled WGS sequence"/>
</dbReference>
<organism evidence="6 12">
    <name type="scientific">Rotaria magnacalcarata</name>
    <dbReference type="NCBI Taxonomy" id="392030"/>
    <lineage>
        <taxon>Eukaryota</taxon>
        <taxon>Metazoa</taxon>
        <taxon>Spiralia</taxon>
        <taxon>Gnathifera</taxon>
        <taxon>Rotifera</taxon>
        <taxon>Eurotatoria</taxon>
        <taxon>Bdelloidea</taxon>
        <taxon>Philodinida</taxon>
        <taxon>Philodinidae</taxon>
        <taxon>Rotaria</taxon>
    </lineage>
</organism>
<evidence type="ECO:0000313" key="12">
    <source>
        <dbReference type="Proteomes" id="UP000663855"/>
    </source>
</evidence>
<reference evidence="6" key="1">
    <citation type="submission" date="2021-02" db="EMBL/GenBank/DDBJ databases">
        <authorList>
            <person name="Nowell W R."/>
        </authorList>
    </citation>
    <scope>NUCLEOTIDE SEQUENCE</scope>
</reference>
<dbReference type="Gene3D" id="1.10.220.160">
    <property type="match status" value="1"/>
</dbReference>
<keyword evidence="3" id="KW-0862">Zinc</keyword>
<proteinExistence type="predicted"/>